<dbReference type="InterPro" id="IPR050266">
    <property type="entry name" value="AB_hydrolase_sf"/>
</dbReference>
<dbReference type="Proteomes" id="UP001064087">
    <property type="component" value="Chromosome"/>
</dbReference>
<evidence type="ECO:0000313" key="3">
    <source>
        <dbReference type="EMBL" id="UXX83692.1"/>
    </source>
</evidence>
<name>A0ABY6DC38_9RHOB</name>
<evidence type="ECO:0000313" key="4">
    <source>
        <dbReference type="Proteomes" id="UP001064087"/>
    </source>
</evidence>
<dbReference type="PANTHER" id="PTHR43798:SF33">
    <property type="entry name" value="HYDROLASE, PUTATIVE (AFU_ORTHOLOGUE AFUA_2G14860)-RELATED"/>
    <property type="match status" value="1"/>
</dbReference>
<evidence type="ECO:0000256" key="1">
    <source>
        <dbReference type="SAM" id="SignalP"/>
    </source>
</evidence>
<dbReference type="Gene3D" id="3.40.50.1820">
    <property type="entry name" value="alpha/beta hydrolase"/>
    <property type="match status" value="1"/>
</dbReference>
<dbReference type="PANTHER" id="PTHR43798">
    <property type="entry name" value="MONOACYLGLYCEROL LIPASE"/>
    <property type="match status" value="1"/>
</dbReference>
<protein>
    <submittedName>
        <fullName evidence="3">Alpha/beta hydrolase</fullName>
    </submittedName>
</protein>
<keyword evidence="3" id="KW-0378">Hydrolase</keyword>
<dbReference type="EMBL" id="CP106738">
    <property type="protein sequence ID" value="UXX83692.1"/>
    <property type="molecule type" value="Genomic_DNA"/>
</dbReference>
<dbReference type="GO" id="GO:0016787">
    <property type="term" value="F:hydrolase activity"/>
    <property type="evidence" value="ECO:0007669"/>
    <property type="project" value="UniProtKB-KW"/>
</dbReference>
<feature type="signal peptide" evidence="1">
    <location>
        <begin position="1"/>
        <end position="16"/>
    </location>
</feature>
<dbReference type="SUPFAM" id="SSF53474">
    <property type="entry name" value="alpha/beta-Hydrolases"/>
    <property type="match status" value="1"/>
</dbReference>
<dbReference type="PRINTS" id="PR00111">
    <property type="entry name" value="ABHYDROLASE"/>
</dbReference>
<proteinExistence type="predicted"/>
<feature type="domain" description="AB hydrolase-1" evidence="2">
    <location>
        <begin position="59"/>
        <end position="313"/>
    </location>
</feature>
<evidence type="ECO:0000259" key="2">
    <source>
        <dbReference type="Pfam" id="PF12697"/>
    </source>
</evidence>
<keyword evidence="4" id="KW-1185">Reference proteome</keyword>
<dbReference type="RefSeq" id="WP_263048205.1">
    <property type="nucleotide sequence ID" value="NZ_CP106738.1"/>
</dbReference>
<dbReference type="PROSITE" id="PS51257">
    <property type="entry name" value="PROKAR_LIPOPROTEIN"/>
    <property type="match status" value="1"/>
</dbReference>
<dbReference type="Pfam" id="PF12697">
    <property type="entry name" value="Abhydrolase_6"/>
    <property type="match status" value="1"/>
</dbReference>
<sequence length="324" mass="34215">MTTKLILMALAAVALAAGCGGLAGKRERDARTEFPPIGQFVEVGDTTVHAWVRGSGPDLVLIHGAGGNLRDFTFRLADQLTNRYRVIAFDRPGHGWTDRLPGFGGAGSTRGESPAEQAALLQKAAKQLGVQRPIVLGHSFGGAVALAWGLSQPRDTAALVIVGGVSQPWPGEIDRYYKVTSSAIGGATVVPLITALAPDSRIEDALAGIFAPQSPPDGYAEYVGPGLTLRRASLRANGQQVSSLKAHVTEMSKRYADTLTMPVEIVHGTADTTVPLQIHAEPLARQLRRGTLTQLEGVGHMPQHAAPTAVIAAVDRAARRARLR</sequence>
<gene>
    <name evidence="3" type="ORF">N7U68_03200</name>
</gene>
<dbReference type="InterPro" id="IPR000073">
    <property type="entry name" value="AB_hydrolase_1"/>
</dbReference>
<keyword evidence="1" id="KW-0732">Signal</keyword>
<accession>A0ABY6DC38</accession>
<reference evidence="3" key="1">
    <citation type="submission" date="2022-10" db="EMBL/GenBank/DDBJ databases">
        <title>Roseovarius pelagicus sp. nov., isolated from Arctic seawater.</title>
        <authorList>
            <person name="Hong Y.W."/>
            <person name="Hwang C.Y."/>
        </authorList>
    </citation>
    <scope>NUCLEOTIDE SEQUENCE</scope>
    <source>
        <strain evidence="3">HL-MP18</strain>
    </source>
</reference>
<organism evidence="3 4">
    <name type="scientific">Roseovarius pelagicus</name>
    <dbReference type="NCBI Taxonomy" id="2980108"/>
    <lineage>
        <taxon>Bacteria</taxon>
        <taxon>Pseudomonadati</taxon>
        <taxon>Pseudomonadota</taxon>
        <taxon>Alphaproteobacteria</taxon>
        <taxon>Rhodobacterales</taxon>
        <taxon>Roseobacteraceae</taxon>
        <taxon>Roseovarius</taxon>
    </lineage>
</organism>
<feature type="chain" id="PRO_5045346877" evidence="1">
    <location>
        <begin position="17"/>
        <end position="324"/>
    </location>
</feature>
<dbReference type="InterPro" id="IPR029058">
    <property type="entry name" value="AB_hydrolase_fold"/>
</dbReference>